<dbReference type="Gene3D" id="1.25.70.10">
    <property type="entry name" value="Transcription termination factor 3, mitochondrial"/>
    <property type="match status" value="1"/>
</dbReference>
<evidence type="ECO:0000256" key="2">
    <source>
        <dbReference type="ARBA" id="ARBA00022472"/>
    </source>
</evidence>
<organism evidence="5 6">
    <name type="scientific">Iris pallida</name>
    <name type="common">Sweet iris</name>
    <dbReference type="NCBI Taxonomy" id="29817"/>
    <lineage>
        <taxon>Eukaryota</taxon>
        <taxon>Viridiplantae</taxon>
        <taxon>Streptophyta</taxon>
        <taxon>Embryophyta</taxon>
        <taxon>Tracheophyta</taxon>
        <taxon>Spermatophyta</taxon>
        <taxon>Magnoliopsida</taxon>
        <taxon>Liliopsida</taxon>
        <taxon>Asparagales</taxon>
        <taxon>Iridaceae</taxon>
        <taxon>Iridoideae</taxon>
        <taxon>Irideae</taxon>
        <taxon>Iris</taxon>
    </lineage>
</organism>
<comment type="similarity">
    <text evidence="1">Belongs to the mTERF family.</text>
</comment>
<evidence type="ECO:0000313" key="5">
    <source>
        <dbReference type="EMBL" id="KAJ6830983.1"/>
    </source>
</evidence>
<dbReference type="AlphaFoldDB" id="A0AAX6GQZ1"/>
<dbReference type="Proteomes" id="UP001140949">
    <property type="component" value="Unassembled WGS sequence"/>
</dbReference>
<dbReference type="GO" id="GO:0003676">
    <property type="term" value="F:nucleic acid binding"/>
    <property type="evidence" value="ECO:0007669"/>
    <property type="project" value="InterPro"/>
</dbReference>
<keyword evidence="6" id="KW-1185">Reference proteome</keyword>
<evidence type="ECO:0000256" key="3">
    <source>
        <dbReference type="ARBA" id="ARBA00022946"/>
    </source>
</evidence>
<accession>A0AAX6GQZ1</accession>
<dbReference type="Pfam" id="PF02536">
    <property type="entry name" value="mTERF"/>
    <property type="match status" value="1"/>
</dbReference>
<feature type="region of interest" description="Disordered" evidence="4">
    <location>
        <begin position="1"/>
        <end position="31"/>
    </location>
</feature>
<dbReference type="EMBL" id="JANAVB010017194">
    <property type="protein sequence ID" value="KAJ6830983.1"/>
    <property type="molecule type" value="Genomic_DNA"/>
</dbReference>
<comment type="caution">
    <text evidence="5">The sequence shown here is derived from an EMBL/GenBank/DDBJ whole genome shotgun (WGS) entry which is preliminary data.</text>
</comment>
<feature type="compositionally biased region" description="Low complexity" evidence="4">
    <location>
        <begin position="15"/>
        <end position="29"/>
    </location>
</feature>
<sequence>MILQVSPPTPPLPPLKLLLRSPTPTTSTPVANPGLRFREKLHFLEHSLRVDPLSALSFNPSLRSAPLSSLLSLTSYLSSSFGLSPLDSGRVFRMYPHLLTCPDPDRTLTPVLHFLLGPADIPFPDLRRSVLRCPRLLVSSVDDQLAPALLFLRRLGFRSLSSQTALLLVSSVDRTLLPKVRYLQSLGLSHRDTVRMVLRSPALLTFSIENNFKPKVEFLVGGMGRGVREVEAFPHYFSFSLERRIRPRHRLLVEGGAEGMSLAEMLKPSDGEFREKLLGIKLSIVGEEP</sequence>
<dbReference type="GO" id="GO:0006353">
    <property type="term" value="P:DNA-templated transcription termination"/>
    <property type="evidence" value="ECO:0007669"/>
    <property type="project" value="UniProtKB-KW"/>
</dbReference>
<dbReference type="SMART" id="SM00733">
    <property type="entry name" value="Mterf"/>
    <property type="match status" value="5"/>
</dbReference>
<evidence type="ECO:0000256" key="4">
    <source>
        <dbReference type="SAM" id="MobiDB-lite"/>
    </source>
</evidence>
<keyword evidence="2" id="KW-0804">Transcription</keyword>
<gene>
    <name evidence="5" type="ORF">M6B38_351830</name>
</gene>
<evidence type="ECO:0000313" key="6">
    <source>
        <dbReference type="Proteomes" id="UP001140949"/>
    </source>
</evidence>
<keyword evidence="2" id="KW-0806">Transcription termination</keyword>
<name>A0AAX6GQZ1_IRIPA</name>
<evidence type="ECO:0008006" key="7">
    <source>
        <dbReference type="Google" id="ProtNLM"/>
    </source>
</evidence>
<dbReference type="PANTHER" id="PTHR13068">
    <property type="entry name" value="CGI-12 PROTEIN-RELATED"/>
    <property type="match status" value="1"/>
</dbReference>
<dbReference type="InterPro" id="IPR038538">
    <property type="entry name" value="MTERF_sf"/>
</dbReference>
<dbReference type="InterPro" id="IPR003690">
    <property type="entry name" value="MTERF"/>
</dbReference>
<dbReference type="PANTHER" id="PTHR13068:SF36">
    <property type="entry name" value="TRANSCRIPTION TERMINATION FACTOR MTEF1, CHLOROPLASTIC"/>
    <property type="match status" value="1"/>
</dbReference>
<reference evidence="5" key="1">
    <citation type="journal article" date="2023" name="GigaByte">
        <title>Genome assembly of the bearded iris, Iris pallida Lam.</title>
        <authorList>
            <person name="Bruccoleri R.E."/>
            <person name="Oakeley E.J."/>
            <person name="Faust A.M.E."/>
            <person name="Altorfer M."/>
            <person name="Dessus-Babus S."/>
            <person name="Burckhardt D."/>
            <person name="Oertli M."/>
            <person name="Naumann U."/>
            <person name="Petersen F."/>
            <person name="Wong J."/>
        </authorList>
    </citation>
    <scope>NUCLEOTIDE SEQUENCE</scope>
    <source>
        <strain evidence="5">GSM-AAB239-AS_SAM_17_03QT</strain>
    </source>
</reference>
<keyword evidence="2" id="KW-0805">Transcription regulation</keyword>
<reference evidence="5" key="2">
    <citation type="submission" date="2023-04" db="EMBL/GenBank/DDBJ databases">
        <authorList>
            <person name="Bruccoleri R.E."/>
            <person name="Oakeley E.J."/>
            <person name="Faust A.-M."/>
            <person name="Dessus-Babus S."/>
            <person name="Altorfer M."/>
            <person name="Burckhardt D."/>
            <person name="Oertli M."/>
            <person name="Naumann U."/>
            <person name="Petersen F."/>
            <person name="Wong J."/>
        </authorList>
    </citation>
    <scope>NUCLEOTIDE SEQUENCE</scope>
    <source>
        <strain evidence="5">GSM-AAB239-AS_SAM_17_03QT</strain>
        <tissue evidence="5">Leaf</tissue>
    </source>
</reference>
<keyword evidence="3" id="KW-0809">Transit peptide</keyword>
<proteinExistence type="inferred from homology"/>
<evidence type="ECO:0000256" key="1">
    <source>
        <dbReference type="ARBA" id="ARBA00007692"/>
    </source>
</evidence>
<protein>
    <recommendedName>
        <fullName evidence="7">Transcription termination factor MTEF1, chloroplastic</fullName>
    </recommendedName>
</protein>